<name>A0AAJ8LAA6_9TREE</name>
<organism evidence="10 11">
    <name type="scientific">Kwoniella pini CBS 10737</name>
    <dbReference type="NCBI Taxonomy" id="1296096"/>
    <lineage>
        <taxon>Eukaryota</taxon>
        <taxon>Fungi</taxon>
        <taxon>Dikarya</taxon>
        <taxon>Basidiomycota</taxon>
        <taxon>Agaricomycotina</taxon>
        <taxon>Tremellomycetes</taxon>
        <taxon>Tremellales</taxon>
        <taxon>Cryptococcaceae</taxon>
        <taxon>Kwoniella</taxon>
    </lineage>
</organism>
<evidence type="ECO:0000256" key="3">
    <source>
        <dbReference type="ARBA" id="ARBA00022692"/>
    </source>
</evidence>
<dbReference type="SUPFAM" id="SSF58038">
    <property type="entry name" value="SNARE fusion complex"/>
    <property type="match status" value="1"/>
</dbReference>
<dbReference type="PROSITE" id="PS50192">
    <property type="entry name" value="T_SNARE"/>
    <property type="match status" value="1"/>
</dbReference>
<protein>
    <recommendedName>
        <fullName evidence="9">t-SNARE coiled-coil homology domain-containing protein</fullName>
    </recommendedName>
</protein>
<evidence type="ECO:0000256" key="4">
    <source>
        <dbReference type="ARBA" id="ARBA00022989"/>
    </source>
</evidence>
<evidence type="ECO:0000313" key="11">
    <source>
        <dbReference type="Proteomes" id="UP000094020"/>
    </source>
</evidence>
<feature type="domain" description="T-SNARE coiled-coil homology" evidence="9">
    <location>
        <begin position="192"/>
        <end position="254"/>
    </location>
</feature>
<reference evidence="10" key="2">
    <citation type="submission" date="2024-02" db="EMBL/GenBank/DDBJ databases">
        <title>Comparative genomics of Cryptococcus and Kwoniella reveals pathogenesis evolution and contrasting modes of karyotype evolution via chromosome fusion or intercentromeric recombination.</title>
        <authorList>
            <person name="Coelho M.A."/>
            <person name="David-Palma M."/>
            <person name="Shea T."/>
            <person name="Bowers K."/>
            <person name="McGinley-Smith S."/>
            <person name="Mohammad A.W."/>
            <person name="Gnirke A."/>
            <person name="Yurkov A.M."/>
            <person name="Nowrousian M."/>
            <person name="Sun S."/>
            <person name="Cuomo C.A."/>
            <person name="Heitman J."/>
        </authorList>
    </citation>
    <scope>NUCLEOTIDE SEQUENCE</scope>
    <source>
        <strain evidence="10">CBS 10737</strain>
    </source>
</reference>
<feature type="region of interest" description="Disordered" evidence="7">
    <location>
        <begin position="112"/>
        <end position="182"/>
    </location>
</feature>
<dbReference type="PANTHER" id="PTHR12791">
    <property type="entry name" value="GOLGI SNARE BET1-RELATED"/>
    <property type="match status" value="1"/>
</dbReference>
<dbReference type="GeneID" id="30173123"/>
<comment type="subcellular location">
    <subcellularLocation>
        <location evidence="1">Membrane</location>
        <topology evidence="1">Single-pass membrane protein</topology>
    </subcellularLocation>
</comment>
<evidence type="ECO:0000256" key="2">
    <source>
        <dbReference type="ARBA" id="ARBA00022448"/>
    </source>
</evidence>
<dbReference type="GO" id="GO:0016020">
    <property type="term" value="C:membrane"/>
    <property type="evidence" value="ECO:0007669"/>
    <property type="project" value="UniProtKB-SubCell"/>
</dbReference>
<dbReference type="GO" id="GO:0012505">
    <property type="term" value="C:endomembrane system"/>
    <property type="evidence" value="ECO:0007669"/>
    <property type="project" value="UniProtKB-ARBA"/>
</dbReference>
<reference evidence="10" key="1">
    <citation type="submission" date="2013-07" db="EMBL/GenBank/DDBJ databases">
        <authorList>
            <consortium name="The Broad Institute Genome Sequencing Platform"/>
            <person name="Cuomo C."/>
            <person name="Litvintseva A."/>
            <person name="Chen Y."/>
            <person name="Heitman J."/>
            <person name="Sun S."/>
            <person name="Springer D."/>
            <person name="Dromer F."/>
            <person name="Young S.K."/>
            <person name="Zeng Q."/>
            <person name="Gargeya S."/>
            <person name="Fitzgerald M."/>
            <person name="Abouelleil A."/>
            <person name="Alvarado L."/>
            <person name="Berlin A.M."/>
            <person name="Chapman S.B."/>
            <person name="Dewar J."/>
            <person name="Goldberg J."/>
            <person name="Griggs A."/>
            <person name="Gujja S."/>
            <person name="Hansen M."/>
            <person name="Howarth C."/>
            <person name="Imamovic A."/>
            <person name="Larimer J."/>
            <person name="McCowan C."/>
            <person name="Murphy C."/>
            <person name="Pearson M."/>
            <person name="Priest M."/>
            <person name="Roberts A."/>
            <person name="Saif S."/>
            <person name="Shea T."/>
            <person name="Sykes S."/>
            <person name="Wortman J."/>
            <person name="Nusbaum C."/>
            <person name="Birren B."/>
        </authorList>
    </citation>
    <scope>NUCLEOTIDE SEQUENCE</scope>
    <source>
        <strain evidence="10">CBS 10737</strain>
    </source>
</reference>
<feature type="compositionally biased region" description="Pro residues" evidence="7">
    <location>
        <begin position="119"/>
        <end position="135"/>
    </location>
</feature>
<accession>A0AAJ8LAA6</accession>
<dbReference type="KEGG" id="kpin:30173123"/>
<dbReference type="CDD" id="cd15859">
    <property type="entry name" value="SNARE_SYN8"/>
    <property type="match status" value="1"/>
</dbReference>
<dbReference type="SMART" id="SM00397">
    <property type="entry name" value="t_SNARE"/>
    <property type="match status" value="1"/>
</dbReference>
<keyword evidence="3 8" id="KW-0812">Transmembrane</keyword>
<gene>
    <name evidence="10" type="ORF">I206_105931</name>
</gene>
<feature type="coiled-coil region" evidence="6">
    <location>
        <begin position="37"/>
        <end position="95"/>
    </location>
</feature>
<keyword evidence="6" id="KW-0175">Coiled coil</keyword>
<proteinExistence type="predicted"/>
<evidence type="ECO:0000256" key="6">
    <source>
        <dbReference type="SAM" id="Coils"/>
    </source>
</evidence>
<dbReference type="InterPro" id="IPR000727">
    <property type="entry name" value="T_SNARE_dom"/>
</dbReference>
<keyword evidence="4 8" id="KW-1133">Transmembrane helix</keyword>
<feature type="coiled-coil region" evidence="6">
    <location>
        <begin position="230"/>
        <end position="257"/>
    </location>
</feature>
<evidence type="ECO:0000313" key="10">
    <source>
        <dbReference type="EMBL" id="WWC71972.1"/>
    </source>
</evidence>
<keyword evidence="11" id="KW-1185">Reference proteome</keyword>
<dbReference type="Gene3D" id="1.20.5.110">
    <property type="match status" value="1"/>
</dbReference>
<feature type="transmembrane region" description="Helical" evidence="8">
    <location>
        <begin position="262"/>
        <end position="281"/>
    </location>
</feature>
<keyword evidence="2" id="KW-0813">Transport</keyword>
<dbReference type="AlphaFoldDB" id="A0AAJ8LAA6"/>
<dbReference type="EMBL" id="CP144526">
    <property type="protein sequence ID" value="WWC71972.1"/>
    <property type="molecule type" value="Genomic_DNA"/>
</dbReference>
<evidence type="ECO:0000256" key="1">
    <source>
        <dbReference type="ARBA" id="ARBA00004167"/>
    </source>
</evidence>
<feature type="compositionally biased region" description="Basic and acidic residues" evidence="7">
    <location>
        <begin position="156"/>
        <end position="170"/>
    </location>
</feature>
<dbReference type="GO" id="GO:0005737">
    <property type="term" value="C:cytoplasm"/>
    <property type="evidence" value="ECO:0007669"/>
    <property type="project" value="UniProtKB-ARBA"/>
</dbReference>
<sequence>MSITPLSISVRLNSTSSLLLERSRIISLNLKPNPSSLSQITRNLISIRSDLDQLELENDGLLVGQSKKGKLIDDGDKENEEIEELKRRYDQLLDILGEDEVGRGKVKDLIREEKIVSTPPIPQPTPSPKPPPSPIRTPGFNEVPKLSVEPPTPGINRDRNQDLKPFRDYPDDASDEERDAGMSPGDMLDHQQIMMNDQDERLNLLSNSIGRQNHLSVQIGSELDIHHQLLEDTDQAMDRTANSLNRARRRLDKVANDAKQHGSTITIVVLIFILLILIIVFKT</sequence>
<keyword evidence="5 8" id="KW-0472">Membrane</keyword>
<dbReference type="Proteomes" id="UP000094020">
    <property type="component" value="Chromosome 8"/>
</dbReference>
<evidence type="ECO:0000256" key="5">
    <source>
        <dbReference type="ARBA" id="ARBA00023136"/>
    </source>
</evidence>
<evidence type="ECO:0000256" key="7">
    <source>
        <dbReference type="SAM" id="MobiDB-lite"/>
    </source>
</evidence>
<evidence type="ECO:0000256" key="8">
    <source>
        <dbReference type="SAM" id="Phobius"/>
    </source>
</evidence>
<dbReference type="RefSeq" id="XP_019010286.2">
    <property type="nucleotide sequence ID" value="XM_019156484.2"/>
</dbReference>
<evidence type="ECO:0000259" key="9">
    <source>
        <dbReference type="PROSITE" id="PS50192"/>
    </source>
</evidence>